<dbReference type="eggNOG" id="KOG3589">
    <property type="taxonomic scope" value="Eukaryota"/>
</dbReference>
<dbReference type="AlphaFoldDB" id="B3RNJ9"/>
<dbReference type="FunCoup" id="B3RNJ9">
    <property type="interactions" value="510"/>
</dbReference>
<reference evidence="2 3" key="1">
    <citation type="journal article" date="2008" name="Nature">
        <title>The Trichoplax genome and the nature of placozoans.</title>
        <authorList>
            <person name="Srivastava M."/>
            <person name="Begovic E."/>
            <person name="Chapman J."/>
            <person name="Putnam N.H."/>
            <person name="Hellsten U."/>
            <person name="Kawashima T."/>
            <person name="Kuo A."/>
            <person name="Mitros T."/>
            <person name="Salamov A."/>
            <person name="Carpenter M.L."/>
            <person name="Signorovitch A.Y."/>
            <person name="Moreno M.A."/>
            <person name="Kamm K."/>
            <person name="Grimwood J."/>
            <person name="Schmutz J."/>
            <person name="Shapiro H."/>
            <person name="Grigoriev I.V."/>
            <person name="Buss L.W."/>
            <person name="Schierwater B."/>
            <person name="Dellaporta S.L."/>
            <person name="Rokhsar D.S."/>
        </authorList>
    </citation>
    <scope>NUCLEOTIDE SEQUENCE [LARGE SCALE GENOMIC DNA]</scope>
    <source>
        <strain evidence="2 3">Grell-BS-1999</strain>
    </source>
</reference>
<dbReference type="OMA" id="GRFCCFL"/>
<gene>
    <name evidence="2" type="ORF">TRIADDRAFT_53191</name>
</gene>
<dbReference type="FunFam" id="1.10.167.10:FF:000001">
    <property type="entry name" value="Putative regulator of g-protein signaling 12"/>
    <property type="match status" value="1"/>
</dbReference>
<dbReference type="InParanoid" id="B3RNJ9"/>
<dbReference type="SMART" id="SM00315">
    <property type="entry name" value="RGS"/>
    <property type="match status" value="1"/>
</dbReference>
<accession>B3RNJ9</accession>
<dbReference type="Gene3D" id="1.10.167.10">
    <property type="entry name" value="Regulator of G-protein Signalling 4, domain 2"/>
    <property type="match status" value="1"/>
</dbReference>
<evidence type="ECO:0000313" key="3">
    <source>
        <dbReference type="Proteomes" id="UP000009022"/>
    </source>
</evidence>
<dbReference type="CTD" id="6750516"/>
<dbReference type="HOGENOM" id="CLU_059863_1_5_1"/>
<dbReference type="InterPro" id="IPR044926">
    <property type="entry name" value="RGS_subdomain_2"/>
</dbReference>
<sequence length="122" mass="14403">MVMALLKVYVNSLNGIEAFARFLKSEFSDENIKFWLACEEFRKIDNKGEIESRAKWIYDTYVSRKAKTEINLDSKTRSHIRKRMESIDNNIFDQGQKCIKELMATDSYPRFIKSSKYRSLLA</sequence>
<organism evidence="2 3">
    <name type="scientific">Trichoplax adhaerens</name>
    <name type="common">Trichoplax reptans</name>
    <dbReference type="NCBI Taxonomy" id="10228"/>
    <lineage>
        <taxon>Eukaryota</taxon>
        <taxon>Metazoa</taxon>
        <taxon>Placozoa</taxon>
        <taxon>Uniplacotomia</taxon>
        <taxon>Trichoplacea</taxon>
        <taxon>Trichoplacidae</taxon>
        <taxon>Trichoplax</taxon>
    </lineage>
</organism>
<dbReference type="Proteomes" id="UP000009022">
    <property type="component" value="Unassembled WGS sequence"/>
</dbReference>
<dbReference type="PANTHER" id="PTHR10845">
    <property type="entry name" value="REGULATOR OF G PROTEIN SIGNALING"/>
    <property type="match status" value="1"/>
</dbReference>
<dbReference type="STRING" id="10228.B3RNJ9"/>
<proteinExistence type="predicted"/>
<dbReference type="PANTHER" id="PTHR10845:SF192">
    <property type="entry name" value="DOUBLE HIT, ISOFORM B"/>
    <property type="match status" value="1"/>
</dbReference>
<dbReference type="PRINTS" id="PR01301">
    <property type="entry name" value="RGSPROTEIN"/>
</dbReference>
<dbReference type="InterPro" id="IPR016137">
    <property type="entry name" value="RGS"/>
</dbReference>
<dbReference type="InterPro" id="IPR036305">
    <property type="entry name" value="RGS_sf"/>
</dbReference>
<dbReference type="EMBL" id="DS985242">
    <property type="protein sequence ID" value="EDV28034.1"/>
    <property type="molecule type" value="Genomic_DNA"/>
</dbReference>
<dbReference type="KEGG" id="tad:TRIADDRAFT_53191"/>
<feature type="domain" description="RGS" evidence="1">
    <location>
        <begin position="15"/>
        <end position="121"/>
    </location>
</feature>
<dbReference type="PhylomeDB" id="B3RNJ9"/>
<dbReference type="SUPFAM" id="SSF48097">
    <property type="entry name" value="Regulator of G-protein signaling, RGS"/>
    <property type="match status" value="1"/>
</dbReference>
<keyword evidence="3" id="KW-1185">Reference proteome</keyword>
<protein>
    <recommendedName>
        <fullName evidence="1">RGS domain-containing protein</fullName>
    </recommendedName>
</protein>
<evidence type="ECO:0000313" key="2">
    <source>
        <dbReference type="EMBL" id="EDV28034.1"/>
    </source>
</evidence>
<dbReference type="GeneID" id="6750516"/>
<name>B3RNJ9_TRIAD</name>
<dbReference type="Pfam" id="PF00615">
    <property type="entry name" value="RGS"/>
    <property type="match status" value="1"/>
</dbReference>
<dbReference type="OrthoDB" id="196547at2759"/>
<dbReference type="PROSITE" id="PS50132">
    <property type="entry name" value="RGS"/>
    <property type="match status" value="1"/>
</dbReference>
<evidence type="ECO:0000259" key="1">
    <source>
        <dbReference type="PROSITE" id="PS50132"/>
    </source>
</evidence>
<dbReference type="RefSeq" id="XP_002109868.1">
    <property type="nucleotide sequence ID" value="XM_002109832.1"/>
</dbReference>